<evidence type="ECO:0000256" key="1">
    <source>
        <dbReference type="SAM" id="MobiDB-lite"/>
    </source>
</evidence>
<protein>
    <submittedName>
        <fullName evidence="2">Uncharacterized protein</fullName>
    </submittedName>
</protein>
<organism evidence="2">
    <name type="scientific">Compsopogon caeruleus</name>
    <dbReference type="NCBI Taxonomy" id="31354"/>
    <lineage>
        <taxon>Eukaryota</taxon>
        <taxon>Rhodophyta</taxon>
        <taxon>Compsopogonophyceae</taxon>
        <taxon>Compsopogonales</taxon>
        <taxon>Compsopogonaceae</taxon>
        <taxon>Compsopogon</taxon>
    </lineage>
</organism>
<dbReference type="AlphaFoldDB" id="A0A7S1TCC2"/>
<sequence length="99" mass="11292">MPVGSERTSGLSMVVSIRERRRVDVDRGESCVLTALQVKETSMEMNVRGRSEEETIKIRSLVMRVCEERQQYGGAEDVDDSGTNVQLGRDKEVTRMERR</sequence>
<proteinExistence type="predicted"/>
<name>A0A7S1TCC2_9RHOD</name>
<feature type="region of interest" description="Disordered" evidence="1">
    <location>
        <begin position="72"/>
        <end position="99"/>
    </location>
</feature>
<gene>
    <name evidence="2" type="ORF">CCAE0312_LOCUS3779</name>
</gene>
<reference evidence="2" key="1">
    <citation type="submission" date="2021-01" db="EMBL/GenBank/DDBJ databases">
        <authorList>
            <person name="Corre E."/>
            <person name="Pelletier E."/>
            <person name="Niang G."/>
            <person name="Scheremetjew M."/>
            <person name="Finn R."/>
            <person name="Kale V."/>
            <person name="Holt S."/>
            <person name="Cochrane G."/>
            <person name="Meng A."/>
            <person name="Brown T."/>
            <person name="Cohen L."/>
        </authorList>
    </citation>
    <scope>NUCLEOTIDE SEQUENCE</scope>
    <source>
        <strain evidence="2">SAG 36.94</strain>
    </source>
</reference>
<accession>A0A7S1TCC2</accession>
<dbReference type="EMBL" id="HBGH01007105">
    <property type="protein sequence ID" value="CAD9231698.1"/>
    <property type="molecule type" value="Transcribed_RNA"/>
</dbReference>
<feature type="compositionally biased region" description="Basic and acidic residues" evidence="1">
    <location>
        <begin position="88"/>
        <end position="99"/>
    </location>
</feature>
<evidence type="ECO:0000313" key="2">
    <source>
        <dbReference type="EMBL" id="CAD9231698.1"/>
    </source>
</evidence>